<reference evidence="6 7" key="1">
    <citation type="journal article" date="2015" name="Stand. Genomic Sci.">
        <title>Genomic Encyclopedia of Bacterial and Archaeal Type Strains, Phase III: the genomes of soil and plant-associated and newly described type strains.</title>
        <authorList>
            <person name="Whitman W.B."/>
            <person name="Woyke T."/>
            <person name="Klenk H.P."/>
            <person name="Zhou Y."/>
            <person name="Lilburn T.G."/>
            <person name="Beck B.J."/>
            <person name="De Vos P."/>
            <person name="Vandamme P."/>
            <person name="Eisen J.A."/>
            <person name="Garrity G."/>
            <person name="Hugenholtz P."/>
            <person name="Kyrpides N.C."/>
        </authorList>
    </citation>
    <scope>NUCLEOTIDE SEQUENCE [LARGE SCALE GENOMIC DNA]</scope>
    <source>
        <strain evidence="6 7">CGMCC 1.6858</strain>
    </source>
</reference>
<dbReference type="EMBL" id="VLKY01000011">
    <property type="protein sequence ID" value="TWI52490.1"/>
    <property type="molecule type" value="Genomic_DNA"/>
</dbReference>
<dbReference type="InterPro" id="IPR009057">
    <property type="entry name" value="Homeodomain-like_sf"/>
</dbReference>
<keyword evidence="4" id="KW-0804">Transcription</keyword>
<evidence type="ECO:0000256" key="3">
    <source>
        <dbReference type="ARBA" id="ARBA00023015"/>
    </source>
</evidence>
<dbReference type="InterPro" id="IPR002197">
    <property type="entry name" value="HTH_Fis"/>
</dbReference>
<evidence type="ECO:0000256" key="1">
    <source>
        <dbReference type="ARBA" id="ARBA00022741"/>
    </source>
</evidence>
<dbReference type="Pfam" id="PF25601">
    <property type="entry name" value="AAA_lid_14"/>
    <property type="match status" value="1"/>
</dbReference>
<dbReference type="Proteomes" id="UP000316905">
    <property type="component" value="Unassembled WGS sequence"/>
</dbReference>
<dbReference type="PRINTS" id="PR01590">
    <property type="entry name" value="HTHFIS"/>
</dbReference>
<evidence type="ECO:0000256" key="4">
    <source>
        <dbReference type="ARBA" id="ARBA00023163"/>
    </source>
</evidence>
<dbReference type="PROSITE" id="PS50045">
    <property type="entry name" value="SIGMA54_INTERACT_4"/>
    <property type="match status" value="1"/>
</dbReference>
<evidence type="ECO:0000259" key="5">
    <source>
        <dbReference type="PROSITE" id="PS50045"/>
    </source>
</evidence>
<comment type="caution">
    <text evidence="6">The sequence shown here is derived from an EMBL/GenBank/DDBJ whole genome shotgun (WGS) entry which is preliminary data.</text>
</comment>
<keyword evidence="1" id="KW-0547">Nucleotide-binding</keyword>
<keyword evidence="3" id="KW-0805">Transcription regulation</keyword>
<dbReference type="GO" id="GO:0043565">
    <property type="term" value="F:sequence-specific DNA binding"/>
    <property type="evidence" value="ECO:0007669"/>
    <property type="project" value="InterPro"/>
</dbReference>
<dbReference type="SUPFAM" id="SSF46689">
    <property type="entry name" value="Homeodomain-like"/>
    <property type="match status" value="1"/>
</dbReference>
<dbReference type="AlphaFoldDB" id="A0A562Q8H1"/>
<gene>
    <name evidence="6" type="ORF">IQ22_03260</name>
</gene>
<dbReference type="Pfam" id="PF02954">
    <property type="entry name" value="HTH_8"/>
    <property type="match status" value="1"/>
</dbReference>
<dbReference type="GO" id="GO:0005524">
    <property type="term" value="F:ATP binding"/>
    <property type="evidence" value="ECO:0007669"/>
    <property type="project" value="UniProtKB-KW"/>
</dbReference>
<accession>A0A562Q8H1</accession>
<keyword evidence="7" id="KW-1185">Reference proteome</keyword>
<dbReference type="PANTHER" id="PTHR32071:SF77">
    <property type="entry name" value="TRANSCRIPTIONAL REGULATORY PROTEIN"/>
    <property type="match status" value="1"/>
</dbReference>
<dbReference type="SUPFAM" id="SSF52540">
    <property type="entry name" value="P-loop containing nucleoside triphosphate hydrolases"/>
    <property type="match status" value="1"/>
</dbReference>
<evidence type="ECO:0000313" key="6">
    <source>
        <dbReference type="EMBL" id="TWI52490.1"/>
    </source>
</evidence>
<proteinExistence type="predicted"/>
<dbReference type="PROSITE" id="PS00688">
    <property type="entry name" value="SIGMA54_INTERACT_3"/>
    <property type="match status" value="1"/>
</dbReference>
<dbReference type="Gene3D" id="1.10.8.60">
    <property type="match status" value="1"/>
</dbReference>
<dbReference type="GO" id="GO:0006355">
    <property type="term" value="P:regulation of DNA-templated transcription"/>
    <property type="evidence" value="ECO:0007669"/>
    <property type="project" value="InterPro"/>
</dbReference>
<organism evidence="6 7">
    <name type="scientific">Pseudomonas duriflava</name>
    <dbReference type="NCBI Taxonomy" id="459528"/>
    <lineage>
        <taxon>Bacteria</taxon>
        <taxon>Pseudomonadati</taxon>
        <taxon>Pseudomonadota</taxon>
        <taxon>Gammaproteobacteria</taxon>
        <taxon>Pseudomonadales</taxon>
        <taxon>Pseudomonadaceae</taxon>
        <taxon>Pseudomonas</taxon>
    </lineage>
</organism>
<keyword evidence="2" id="KW-0067">ATP-binding</keyword>
<dbReference type="OrthoDB" id="9804019at2"/>
<evidence type="ECO:0000313" key="7">
    <source>
        <dbReference type="Proteomes" id="UP000316905"/>
    </source>
</evidence>
<dbReference type="InterPro" id="IPR025944">
    <property type="entry name" value="Sigma_54_int_dom_CS"/>
</dbReference>
<dbReference type="InterPro" id="IPR058031">
    <property type="entry name" value="AAA_lid_NorR"/>
</dbReference>
<evidence type="ECO:0000256" key="2">
    <source>
        <dbReference type="ARBA" id="ARBA00022840"/>
    </source>
</evidence>
<dbReference type="Gene3D" id="1.10.10.60">
    <property type="entry name" value="Homeodomain-like"/>
    <property type="match status" value="1"/>
</dbReference>
<feature type="domain" description="Sigma-54 factor interaction" evidence="5">
    <location>
        <begin position="1"/>
        <end position="94"/>
    </location>
</feature>
<dbReference type="Pfam" id="PF00158">
    <property type="entry name" value="Sigma54_activat"/>
    <property type="match status" value="1"/>
</dbReference>
<dbReference type="RefSeq" id="WP_145143755.1">
    <property type="nucleotide sequence ID" value="NZ_VLKY01000011.1"/>
</dbReference>
<dbReference type="InterPro" id="IPR002078">
    <property type="entry name" value="Sigma_54_int"/>
</dbReference>
<sequence>MNRLLIRATHRDLEARIIEGTLREGLYYRLNGPIAQLPALRERSDKNVLLEHLLTQETQGPPLNLENRARQALLHYAWPGNVRQLCNVLQTLMALGGNGLTLFDDLPHKIRNRTPALASSTKALLGNAEKAALLDVLEREHWHISRTVRCLGISRNMLYRKLRKHDIPPPAERF</sequence>
<protein>
    <submittedName>
        <fullName evidence="6">Regulatory Fis family protein</fullName>
    </submittedName>
</protein>
<name>A0A562Q8H1_9PSED</name>
<dbReference type="PANTHER" id="PTHR32071">
    <property type="entry name" value="TRANSCRIPTIONAL REGULATORY PROTEIN"/>
    <property type="match status" value="1"/>
</dbReference>
<dbReference type="InterPro" id="IPR027417">
    <property type="entry name" value="P-loop_NTPase"/>
</dbReference>